<dbReference type="Proteomes" id="UP001301728">
    <property type="component" value="Unassembled WGS sequence"/>
</dbReference>
<gene>
    <name evidence="1" type="ORF">VB854_19170</name>
</gene>
<evidence type="ECO:0000313" key="2">
    <source>
        <dbReference type="Proteomes" id="UP001301728"/>
    </source>
</evidence>
<evidence type="ECO:0008006" key="3">
    <source>
        <dbReference type="Google" id="ProtNLM"/>
    </source>
</evidence>
<dbReference type="EMBL" id="JAYGHT010000129">
    <property type="protein sequence ID" value="MEA5521065.1"/>
    <property type="molecule type" value="Genomic_DNA"/>
</dbReference>
<organism evidence="1 2">
    <name type="scientific">Limnoraphis robusta CCNP1315</name>
    <dbReference type="NCBI Taxonomy" id="3110306"/>
    <lineage>
        <taxon>Bacteria</taxon>
        <taxon>Bacillati</taxon>
        <taxon>Cyanobacteriota</taxon>
        <taxon>Cyanophyceae</taxon>
        <taxon>Oscillatoriophycideae</taxon>
        <taxon>Oscillatoriales</taxon>
        <taxon>Sirenicapillariaceae</taxon>
        <taxon>Limnoraphis</taxon>
    </lineage>
</organism>
<keyword evidence="2" id="KW-1185">Reference proteome</keyword>
<protein>
    <recommendedName>
        <fullName evidence="3">XRE family transcriptional regulator</fullName>
    </recommendedName>
</protein>
<sequence length="29" mass="3436">MGVTETTIRNWEARRSVPKLTPVQYNKFL</sequence>
<comment type="caution">
    <text evidence="1">The sequence shown here is derived from an EMBL/GenBank/DDBJ whole genome shotgun (WGS) entry which is preliminary data.</text>
</comment>
<name>A0ABU5U1Z3_9CYAN</name>
<evidence type="ECO:0000313" key="1">
    <source>
        <dbReference type="EMBL" id="MEA5521065.1"/>
    </source>
</evidence>
<accession>A0ABU5U1Z3</accession>
<proteinExistence type="predicted"/>
<reference evidence="1 2" key="1">
    <citation type="submission" date="2023-12" db="EMBL/GenBank/DDBJ databases">
        <title>Baltic Sea Cyanobacteria.</title>
        <authorList>
            <person name="Delbaje E."/>
            <person name="Fewer D.P."/>
            <person name="Shishido T.K."/>
        </authorList>
    </citation>
    <scope>NUCLEOTIDE SEQUENCE [LARGE SCALE GENOMIC DNA]</scope>
    <source>
        <strain evidence="1 2">CCNP 1315</strain>
    </source>
</reference>